<name>A0A2C5ZLL5_9HYPO</name>
<proteinExistence type="predicted"/>
<dbReference type="OrthoDB" id="10515692at2759"/>
<evidence type="ECO:0000313" key="3">
    <source>
        <dbReference type="Proteomes" id="UP000224854"/>
    </source>
</evidence>
<gene>
    <name evidence="2" type="ORF">CDD82_7486</name>
</gene>
<sequence length="214" mass="22807">MQQPTVGAVYVAPPPIPQPTIVYVPVPVASNGGQPQQQAPQSQQAPPEAEAEAEGETQQTLQLEEGVSAPASPRAIIRVVLQSHDEEDAASWFRYGDMPPLTRRHAAPGAALLRAHVAAIAEQVGFGHRAWDQQGQGRVVLYKLRRGVPLRLARDSNRCAAGPDVLLVHDAGFGPAMGDVLRGVEWDAETVFLVVDVSSEPRVVDEAVVAAPEA</sequence>
<evidence type="ECO:0000313" key="2">
    <source>
        <dbReference type="EMBL" id="PHH81947.1"/>
    </source>
</evidence>
<feature type="compositionally biased region" description="Low complexity" evidence="1">
    <location>
        <begin position="32"/>
        <end position="48"/>
    </location>
</feature>
<feature type="region of interest" description="Disordered" evidence="1">
    <location>
        <begin position="26"/>
        <end position="59"/>
    </location>
</feature>
<dbReference type="Proteomes" id="UP000224854">
    <property type="component" value="Unassembled WGS sequence"/>
</dbReference>
<accession>A0A2C5ZLL5</accession>
<evidence type="ECO:0000256" key="1">
    <source>
        <dbReference type="SAM" id="MobiDB-lite"/>
    </source>
</evidence>
<reference evidence="2 3" key="1">
    <citation type="submission" date="2017-06" db="EMBL/GenBank/DDBJ databases">
        <title>Ant-infecting Ophiocordyceps genomes reveal a high diversity of potential behavioral manipulation genes and a possible major role for enterotoxins.</title>
        <authorList>
            <person name="De Bekker C."/>
            <person name="Evans H.C."/>
            <person name="Brachmann A."/>
            <person name="Hughes D.P."/>
        </authorList>
    </citation>
    <scope>NUCLEOTIDE SEQUENCE [LARGE SCALE GENOMIC DNA]</scope>
    <source>
        <strain evidence="2 3">1348a</strain>
    </source>
</reference>
<keyword evidence="3" id="KW-1185">Reference proteome</keyword>
<dbReference type="AlphaFoldDB" id="A0A2C5ZLL5"/>
<organism evidence="2 3">
    <name type="scientific">Ophiocordyceps australis</name>
    <dbReference type="NCBI Taxonomy" id="1399860"/>
    <lineage>
        <taxon>Eukaryota</taxon>
        <taxon>Fungi</taxon>
        <taxon>Dikarya</taxon>
        <taxon>Ascomycota</taxon>
        <taxon>Pezizomycotina</taxon>
        <taxon>Sordariomycetes</taxon>
        <taxon>Hypocreomycetidae</taxon>
        <taxon>Hypocreales</taxon>
        <taxon>Ophiocordycipitaceae</taxon>
        <taxon>Ophiocordyceps</taxon>
    </lineage>
</organism>
<protein>
    <submittedName>
        <fullName evidence="2">Uncharacterized protein</fullName>
    </submittedName>
</protein>
<comment type="caution">
    <text evidence="2">The sequence shown here is derived from an EMBL/GenBank/DDBJ whole genome shotgun (WGS) entry which is preliminary data.</text>
</comment>
<dbReference type="EMBL" id="NJEU01000088">
    <property type="protein sequence ID" value="PHH81947.1"/>
    <property type="molecule type" value="Genomic_DNA"/>
</dbReference>